<evidence type="ECO:0000313" key="1">
    <source>
        <dbReference type="EMBL" id="KKO02516.1"/>
    </source>
</evidence>
<reference evidence="1" key="1">
    <citation type="journal article" date="2015" name="Nature">
        <title>Complex archaea that bridge the gap between prokaryotes and eukaryotes.</title>
        <authorList>
            <person name="Spang A."/>
            <person name="Saw J.H."/>
            <person name="Jorgensen S.L."/>
            <person name="Zaremba-Niedzwiedzka K."/>
            <person name="Martijn J."/>
            <person name="Lind A.E."/>
            <person name="van Eijk R."/>
            <person name="Schleper C."/>
            <person name="Guy L."/>
            <person name="Ettema T.J."/>
        </authorList>
    </citation>
    <scope>NUCLEOTIDE SEQUENCE</scope>
</reference>
<name>A0A0F9VBH5_9ZZZZ</name>
<proteinExistence type="predicted"/>
<sequence>MYEQQSRQPQIFYSLWSPAIGDFIVKFGCLETLLDEIAWQAHSGLDRSVIYAFSKDVPKSFQDKFKFVRKLIDSDLVAKPERAILDLGGWPQIGVLVSETFEFRNAVAHGQVSMVSEREIVFQRFKLKRIEPSKTHSATYQNTEMKFETLARINSELAGLMLVMELIIQSISHGTVAWNEMEVHRTPNALVREIYDLHHEKMLNAGYIRIQNGSYRLNKEEEA</sequence>
<accession>A0A0F9VBH5</accession>
<protein>
    <submittedName>
        <fullName evidence="1">Uncharacterized protein</fullName>
    </submittedName>
</protein>
<gene>
    <name evidence="1" type="ORF">LCGC14_0104710</name>
</gene>
<dbReference type="EMBL" id="LAZR01000030">
    <property type="protein sequence ID" value="KKO02516.1"/>
    <property type="molecule type" value="Genomic_DNA"/>
</dbReference>
<dbReference type="AlphaFoldDB" id="A0A0F9VBH5"/>
<organism evidence="1">
    <name type="scientific">marine sediment metagenome</name>
    <dbReference type="NCBI Taxonomy" id="412755"/>
    <lineage>
        <taxon>unclassified sequences</taxon>
        <taxon>metagenomes</taxon>
        <taxon>ecological metagenomes</taxon>
    </lineage>
</organism>
<comment type="caution">
    <text evidence="1">The sequence shown here is derived from an EMBL/GenBank/DDBJ whole genome shotgun (WGS) entry which is preliminary data.</text>
</comment>